<proteinExistence type="predicted"/>
<evidence type="ECO:0000256" key="1">
    <source>
        <dbReference type="SAM" id="MobiDB-lite"/>
    </source>
</evidence>
<comment type="caution">
    <text evidence="2">The sequence shown here is derived from an EMBL/GenBank/DDBJ whole genome shotgun (WGS) entry which is preliminary data.</text>
</comment>
<feature type="compositionally biased region" description="Low complexity" evidence="1">
    <location>
        <begin position="197"/>
        <end position="215"/>
    </location>
</feature>
<dbReference type="AlphaFoldDB" id="A0AAE0NHW7"/>
<keyword evidence="3" id="KW-1185">Reference proteome</keyword>
<reference evidence="2" key="1">
    <citation type="journal article" date="2023" name="Mol. Phylogenet. Evol.">
        <title>Genome-scale phylogeny and comparative genomics of the fungal order Sordariales.</title>
        <authorList>
            <person name="Hensen N."/>
            <person name="Bonometti L."/>
            <person name="Westerberg I."/>
            <person name="Brannstrom I.O."/>
            <person name="Guillou S."/>
            <person name="Cros-Aarteil S."/>
            <person name="Calhoun S."/>
            <person name="Haridas S."/>
            <person name="Kuo A."/>
            <person name="Mondo S."/>
            <person name="Pangilinan J."/>
            <person name="Riley R."/>
            <person name="LaButti K."/>
            <person name="Andreopoulos B."/>
            <person name="Lipzen A."/>
            <person name="Chen C."/>
            <person name="Yan M."/>
            <person name="Daum C."/>
            <person name="Ng V."/>
            <person name="Clum A."/>
            <person name="Steindorff A."/>
            <person name="Ohm R.A."/>
            <person name="Martin F."/>
            <person name="Silar P."/>
            <person name="Natvig D.O."/>
            <person name="Lalanne C."/>
            <person name="Gautier V."/>
            <person name="Ament-Velasquez S.L."/>
            <person name="Kruys A."/>
            <person name="Hutchinson M.I."/>
            <person name="Powell A.J."/>
            <person name="Barry K."/>
            <person name="Miller A.N."/>
            <person name="Grigoriev I.V."/>
            <person name="Debuchy R."/>
            <person name="Gladieux P."/>
            <person name="Hiltunen Thoren M."/>
            <person name="Johannesson H."/>
        </authorList>
    </citation>
    <scope>NUCLEOTIDE SEQUENCE</scope>
    <source>
        <strain evidence="2">CBS 232.78</strain>
    </source>
</reference>
<dbReference type="Proteomes" id="UP001285441">
    <property type="component" value="Unassembled WGS sequence"/>
</dbReference>
<name>A0AAE0NHW7_9PEZI</name>
<protein>
    <submittedName>
        <fullName evidence="2">Uncharacterized protein</fullName>
    </submittedName>
</protein>
<dbReference type="EMBL" id="JAULSW010000005">
    <property type="protein sequence ID" value="KAK3381828.1"/>
    <property type="molecule type" value="Genomic_DNA"/>
</dbReference>
<accession>A0AAE0NHW7</accession>
<evidence type="ECO:0000313" key="3">
    <source>
        <dbReference type="Proteomes" id="UP001285441"/>
    </source>
</evidence>
<feature type="compositionally biased region" description="Basic and acidic residues" evidence="1">
    <location>
        <begin position="85"/>
        <end position="94"/>
    </location>
</feature>
<feature type="region of interest" description="Disordered" evidence="1">
    <location>
        <begin position="132"/>
        <end position="263"/>
    </location>
</feature>
<feature type="compositionally biased region" description="Basic and acidic residues" evidence="1">
    <location>
        <begin position="49"/>
        <end position="62"/>
    </location>
</feature>
<sequence>MASSTPSPAFHPIELTAPKKSPDRDFSHSQLKPAPLRLMRKRQSGADGGNEHSTEHSRHPPPKDGSSLEAHITTPRSSPARTPFHRVEPNDAHRGGGNRFLELSAAPRPPAPALAGLVSKYDMLDAMSNIDTRDFGISTPRKRPTKPTPKTSPELTPAAKQQTPKHTGYHAGQPKVNPRTLFAEGSPFKKLPRIAITTSEGGSSSTDRSSQISPTNLKSPSAFAARNMVGSSKTVDSPLKQHREVDPNTAKIGDHAKKGYTED</sequence>
<gene>
    <name evidence="2" type="ORF">B0H63DRAFT_524509</name>
</gene>
<feature type="region of interest" description="Disordered" evidence="1">
    <location>
        <begin position="1"/>
        <end position="113"/>
    </location>
</feature>
<feature type="compositionally biased region" description="Basic and acidic residues" evidence="1">
    <location>
        <begin position="239"/>
        <end position="263"/>
    </location>
</feature>
<reference evidence="2" key="2">
    <citation type="submission" date="2023-06" db="EMBL/GenBank/DDBJ databases">
        <authorList>
            <consortium name="Lawrence Berkeley National Laboratory"/>
            <person name="Haridas S."/>
            <person name="Hensen N."/>
            <person name="Bonometti L."/>
            <person name="Westerberg I."/>
            <person name="Brannstrom I.O."/>
            <person name="Guillou S."/>
            <person name="Cros-Aarteil S."/>
            <person name="Calhoun S."/>
            <person name="Kuo A."/>
            <person name="Mondo S."/>
            <person name="Pangilinan J."/>
            <person name="Riley R."/>
            <person name="LaButti K."/>
            <person name="Andreopoulos B."/>
            <person name="Lipzen A."/>
            <person name="Chen C."/>
            <person name="Yanf M."/>
            <person name="Daum C."/>
            <person name="Ng V."/>
            <person name="Clum A."/>
            <person name="Steindorff A."/>
            <person name="Ohm R."/>
            <person name="Martin F."/>
            <person name="Silar P."/>
            <person name="Natvig D."/>
            <person name="Lalanne C."/>
            <person name="Gautier V."/>
            <person name="Ament-velasquez S.L."/>
            <person name="Kruys A."/>
            <person name="Hutchinson M.I."/>
            <person name="Powell A.J."/>
            <person name="Barry K."/>
            <person name="Miller A.N."/>
            <person name="Grigoriev I.V."/>
            <person name="Debuchy R."/>
            <person name="Gladieux P."/>
            <person name="Thoren M.H."/>
            <person name="Johannesson H."/>
        </authorList>
    </citation>
    <scope>NUCLEOTIDE SEQUENCE</scope>
    <source>
        <strain evidence="2">CBS 232.78</strain>
    </source>
</reference>
<organism evidence="2 3">
    <name type="scientific">Podospora didyma</name>
    <dbReference type="NCBI Taxonomy" id="330526"/>
    <lineage>
        <taxon>Eukaryota</taxon>
        <taxon>Fungi</taxon>
        <taxon>Dikarya</taxon>
        <taxon>Ascomycota</taxon>
        <taxon>Pezizomycotina</taxon>
        <taxon>Sordariomycetes</taxon>
        <taxon>Sordariomycetidae</taxon>
        <taxon>Sordariales</taxon>
        <taxon>Podosporaceae</taxon>
        <taxon>Podospora</taxon>
    </lineage>
</organism>
<evidence type="ECO:0000313" key="2">
    <source>
        <dbReference type="EMBL" id="KAK3381828.1"/>
    </source>
</evidence>